<dbReference type="AlphaFoldDB" id="A0AAE3I5N7"/>
<evidence type="ECO:0000256" key="1">
    <source>
        <dbReference type="SAM" id="Phobius"/>
    </source>
</evidence>
<dbReference type="NCBIfam" id="TIGR02523">
    <property type="entry name" value="type_IV_pilV"/>
    <property type="match status" value="1"/>
</dbReference>
<keyword evidence="1" id="KW-1133">Transmembrane helix</keyword>
<protein>
    <submittedName>
        <fullName evidence="2">Type IV pilus modification protein PilV</fullName>
    </submittedName>
</protein>
<sequence>MRHALPGKALGFTMLEALIAVLILAVGVLSVANLLIKSYRFTQQGAYDTLALQLASNMADRMRANAGMLGATSPYVFDTQTASAVVASTNFYFTQTSTGCSSGSAVCATEAVKFDLSEWAVAVRASLPGGRALICHDSPGYTITGGFSWPCSNQPTDPLVIKIGWVSRFSALDQGNATSDVVIGDTANGTTATPQAMIVVDAGGS</sequence>
<keyword evidence="1" id="KW-0812">Transmembrane</keyword>
<feature type="transmembrane region" description="Helical" evidence="1">
    <location>
        <begin position="12"/>
        <end position="36"/>
    </location>
</feature>
<dbReference type="EMBL" id="JAOCQJ010000003">
    <property type="protein sequence ID" value="MCT7317092.1"/>
    <property type="molecule type" value="Genomic_DNA"/>
</dbReference>
<evidence type="ECO:0000313" key="3">
    <source>
        <dbReference type="Proteomes" id="UP001164374"/>
    </source>
</evidence>
<dbReference type="Proteomes" id="UP001164374">
    <property type="component" value="Unassembled WGS sequence"/>
</dbReference>
<reference evidence="2" key="1">
    <citation type="journal article" date="2023" name="Front. Microbiol.">
        <title>Ralstonia chuxiongensis sp. nov., Ralstonia mojiangensis sp. nov., and Ralstonia soli sp. nov., isolated from tobacco fields, are three novel species in the family Burkholderiaceae.</title>
        <authorList>
            <person name="Lu C.H."/>
            <person name="Zhang Y.Y."/>
            <person name="Jiang N."/>
            <person name="Chen W."/>
            <person name="Shao X."/>
            <person name="Zhao Z.M."/>
            <person name="Lu W.L."/>
            <person name="Hu X."/>
            <person name="Xi Y.X."/>
            <person name="Zou S.Y."/>
            <person name="Wei Q.J."/>
            <person name="Lin Z.L."/>
            <person name="Gong L."/>
            <person name="Gai X.T."/>
            <person name="Zhang L.Q."/>
            <person name="Li J.Y."/>
            <person name="Jin Y."/>
            <person name="Xia Z.Y."/>
        </authorList>
    </citation>
    <scope>NUCLEOTIDE SEQUENCE</scope>
    <source>
        <strain evidence="2">22TCCZM01-4</strain>
    </source>
</reference>
<gene>
    <name evidence="2" type="primary">pilV</name>
    <name evidence="2" type="ORF">N5I87_13875</name>
</gene>
<comment type="caution">
    <text evidence="2">The sequence shown here is derived from an EMBL/GenBank/DDBJ whole genome shotgun (WGS) entry which is preliminary data.</text>
</comment>
<dbReference type="InterPro" id="IPR013362">
    <property type="entry name" value="Pilus_4_PilV"/>
</dbReference>
<keyword evidence="1" id="KW-0472">Membrane</keyword>
<name>A0AAE3I5N7_9RALS</name>
<evidence type="ECO:0000313" key="2">
    <source>
        <dbReference type="EMBL" id="MCT7317092.1"/>
    </source>
</evidence>
<reference evidence="2" key="2">
    <citation type="submission" date="2023-02" db="EMBL/GenBank/DDBJ databases">
        <authorList>
            <person name="Lu C.-H."/>
        </authorList>
    </citation>
    <scope>NUCLEOTIDE SEQUENCE</scope>
    <source>
        <strain evidence="2">22TCCZM01-4</strain>
    </source>
</reference>
<proteinExistence type="predicted"/>
<dbReference type="RefSeq" id="WP_260773169.1">
    <property type="nucleotide sequence ID" value="NZ_JAOCQH010000004.1"/>
</dbReference>
<organism evidence="2 3">
    <name type="scientific">Ralstonia mojiangensis</name>
    <dbReference type="NCBI Taxonomy" id="2953895"/>
    <lineage>
        <taxon>Bacteria</taxon>
        <taxon>Pseudomonadati</taxon>
        <taxon>Pseudomonadota</taxon>
        <taxon>Betaproteobacteria</taxon>
        <taxon>Burkholderiales</taxon>
        <taxon>Burkholderiaceae</taxon>
        <taxon>Ralstonia</taxon>
    </lineage>
</organism>
<accession>A0AAE3I5N7</accession>